<dbReference type="SUPFAM" id="SSF48576">
    <property type="entry name" value="Terpenoid synthases"/>
    <property type="match status" value="1"/>
</dbReference>
<evidence type="ECO:0000313" key="3">
    <source>
        <dbReference type="Proteomes" id="UP000245410"/>
    </source>
</evidence>
<name>A0A317D503_9ACTN</name>
<sequence>MTDQDILASLVRLFEPQLEDIEQRVVGFLVESGFRSSSATDFVYRHSLPYLACSDALNCGPAQGDAVVGCVLSYSFPLMGLDILLDGGAPVLRRAEELWGTASVAATALLTNLGYALVAPSGVDSVSLLSSLARRTINAMMRDSQASFDPAQLNTAVDEYWRSGTSRLFGSAINELMFGVACQDARRSFSPHRRFVAAGIGRLRQAADELMDVREDVRRGLVTLPVLCALSTTSHAGRVTSMVREIWDRGGEEDADLEGELTELVLDSSAPEHVLGRMRDLRDECLRSAKLAFPDPEPVELLIEQRWLQGTRAVAHGLCDPPPYLTSLALAADRSFGVPTEVEDRMRANLSRRSPGWPAQAEAGTAS</sequence>
<organism evidence="2 3">
    <name type="scientific">Micromonospora acroterricola</name>
    <dbReference type="NCBI Taxonomy" id="2202421"/>
    <lineage>
        <taxon>Bacteria</taxon>
        <taxon>Bacillati</taxon>
        <taxon>Actinomycetota</taxon>
        <taxon>Actinomycetes</taxon>
        <taxon>Micromonosporales</taxon>
        <taxon>Micromonosporaceae</taxon>
        <taxon>Micromonospora</taxon>
    </lineage>
</organism>
<dbReference type="InterPro" id="IPR008949">
    <property type="entry name" value="Isoprenoid_synthase_dom_sf"/>
</dbReference>
<accession>A0A317D503</accession>
<protein>
    <recommendedName>
        <fullName evidence="4">Polyprenyl synthetase</fullName>
    </recommendedName>
</protein>
<dbReference type="AlphaFoldDB" id="A0A317D503"/>
<reference evidence="2 3" key="1">
    <citation type="submission" date="2018-05" db="EMBL/GenBank/DDBJ databases">
        <title>Micromonospora atacamensis sp. nov., a novel actinobacteria isolated from high altitude Atacama Desert soil.</title>
        <authorList>
            <person name="Carro L."/>
            <person name="Golinska P."/>
            <person name="Klenk H.-P."/>
            <person name="Goodfellow M."/>
        </authorList>
    </citation>
    <scope>NUCLEOTIDE SEQUENCE [LARGE SCALE GENOMIC DNA]</scope>
    <source>
        <strain evidence="2 3">5R2A7</strain>
    </source>
</reference>
<dbReference type="EMBL" id="QGKR01000193">
    <property type="protein sequence ID" value="PWR08776.1"/>
    <property type="molecule type" value="Genomic_DNA"/>
</dbReference>
<proteinExistence type="predicted"/>
<feature type="region of interest" description="Disordered" evidence="1">
    <location>
        <begin position="347"/>
        <end position="367"/>
    </location>
</feature>
<dbReference type="Gene3D" id="1.10.600.10">
    <property type="entry name" value="Farnesyl Diphosphate Synthase"/>
    <property type="match status" value="1"/>
</dbReference>
<comment type="caution">
    <text evidence="2">The sequence shown here is derived from an EMBL/GenBank/DDBJ whole genome shotgun (WGS) entry which is preliminary data.</text>
</comment>
<gene>
    <name evidence="2" type="ORF">DKT68_14520</name>
</gene>
<evidence type="ECO:0000256" key="1">
    <source>
        <dbReference type="SAM" id="MobiDB-lite"/>
    </source>
</evidence>
<evidence type="ECO:0000313" key="2">
    <source>
        <dbReference type="EMBL" id="PWR08776.1"/>
    </source>
</evidence>
<keyword evidence="3" id="KW-1185">Reference proteome</keyword>
<evidence type="ECO:0008006" key="4">
    <source>
        <dbReference type="Google" id="ProtNLM"/>
    </source>
</evidence>
<dbReference type="Proteomes" id="UP000245410">
    <property type="component" value="Unassembled WGS sequence"/>
</dbReference>